<evidence type="ECO:0000256" key="1">
    <source>
        <dbReference type="SAM" id="MobiDB-lite"/>
    </source>
</evidence>
<dbReference type="Proteomes" id="UP001500305">
    <property type="component" value="Unassembled WGS sequence"/>
</dbReference>
<dbReference type="InterPro" id="IPR016181">
    <property type="entry name" value="Acyl_CoA_acyltransferase"/>
</dbReference>
<evidence type="ECO:0000313" key="3">
    <source>
        <dbReference type="EMBL" id="GAA2275872.1"/>
    </source>
</evidence>
<feature type="region of interest" description="Disordered" evidence="1">
    <location>
        <begin position="1"/>
        <end position="20"/>
    </location>
</feature>
<dbReference type="InterPro" id="IPR013653">
    <property type="entry name" value="GCN5-like_dom"/>
</dbReference>
<comment type="caution">
    <text evidence="3">The sequence shown here is derived from an EMBL/GenBank/DDBJ whole genome shotgun (WGS) entry which is preliminary data.</text>
</comment>
<keyword evidence="4" id="KW-1185">Reference proteome</keyword>
<organism evidence="3 4">
    <name type="scientific">Kitasatospora cystarginea</name>
    <dbReference type="NCBI Taxonomy" id="58350"/>
    <lineage>
        <taxon>Bacteria</taxon>
        <taxon>Bacillati</taxon>
        <taxon>Actinomycetota</taxon>
        <taxon>Actinomycetes</taxon>
        <taxon>Kitasatosporales</taxon>
        <taxon>Streptomycetaceae</taxon>
        <taxon>Kitasatospora</taxon>
    </lineage>
</organism>
<dbReference type="PROSITE" id="PS51186">
    <property type="entry name" value="GNAT"/>
    <property type="match status" value="1"/>
</dbReference>
<feature type="domain" description="N-acetyltransferase" evidence="2">
    <location>
        <begin position="138"/>
        <end position="273"/>
    </location>
</feature>
<proteinExistence type="predicted"/>
<sequence length="273" mass="29101">MPNGPLPRSSPAAAAAPPRPVVHGAARHPLLESFFRPETPGAGTLAAHVLLTGNGAYWADRSLSPRTALVHCGPHRVLRGDPRLLPAERLAPLGRGQFSAPDRFLPLLGRTFTSVMPWVRVICVQQHPPRPADLPPGIRLRPLTTADELAQLSGLAPGLDWITDTWRPDGPNRAPAAAAGAWGAFLQGRLVSVATTYLRGQVHEDVAVVTVPEFRRAGLALACVGAVTGAIRRRGRIPTWTVPGSNGPSRALAEAAGFVPLRQEIVYWVGPVR</sequence>
<feature type="compositionally biased region" description="Low complexity" evidence="1">
    <location>
        <begin position="7"/>
        <end position="16"/>
    </location>
</feature>
<evidence type="ECO:0000259" key="2">
    <source>
        <dbReference type="PROSITE" id="PS51186"/>
    </source>
</evidence>
<dbReference type="SUPFAM" id="SSF55729">
    <property type="entry name" value="Acyl-CoA N-acyltransferases (Nat)"/>
    <property type="match status" value="1"/>
</dbReference>
<dbReference type="Gene3D" id="3.40.630.30">
    <property type="match status" value="1"/>
</dbReference>
<accession>A0ABP5RUC6</accession>
<evidence type="ECO:0000313" key="4">
    <source>
        <dbReference type="Proteomes" id="UP001500305"/>
    </source>
</evidence>
<dbReference type="Pfam" id="PF08445">
    <property type="entry name" value="FR47"/>
    <property type="match status" value="1"/>
</dbReference>
<name>A0ABP5RUC6_9ACTN</name>
<protein>
    <recommendedName>
        <fullName evidence="2">N-acetyltransferase domain-containing protein</fullName>
    </recommendedName>
</protein>
<dbReference type="InterPro" id="IPR000182">
    <property type="entry name" value="GNAT_dom"/>
</dbReference>
<gene>
    <name evidence="3" type="ORF">GCM10010430_72180</name>
</gene>
<dbReference type="RefSeq" id="WP_344640802.1">
    <property type="nucleotide sequence ID" value="NZ_BAAATR010000053.1"/>
</dbReference>
<dbReference type="EMBL" id="BAAATR010000053">
    <property type="protein sequence ID" value="GAA2275872.1"/>
    <property type="molecule type" value="Genomic_DNA"/>
</dbReference>
<reference evidence="4" key="1">
    <citation type="journal article" date="2019" name="Int. J. Syst. Evol. Microbiol.">
        <title>The Global Catalogue of Microorganisms (GCM) 10K type strain sequencing project: providing services to taxonomists for standard genome sequencing and annotation.</title>
        <authorList>
            <consortium name="The Broad Institute Genomics Platform"/>
            <consortium name="The Broad Institute Genome Sequencing Center for Infectious Disease"/>
            <person name="Wu L."/>
            <person name="Ma J."/>
        </authorList>
    </citation>
    <scope>NUCLEOTIDE SEQUENCE [LARGE SCALE GENOMIC DNA]</scope>
    <source>
        <strain evidence="4">JCM 7356</strain>
    </source>
</reference>